<sequence>MPTLTRLLLALAAMALLVYGGMVALVTFVHPVPSEMTIRIPPEKLAPKPRSASLPQAATPLASVSGGTAQTARTAAE</sequence>
<feature type="compositionally biased region" description="Polar residues" evidence="1">
    <location>
        <begin position="65"/>
        <end position="77"/>
    </location>
</feature>
<dbReference type="Proteomes" id="UP001628091">
    <property type="component" value="Unassembled WGS sequence"/>
</dbReference>
<protein>
    <recommendedName>
        <fullName evidence="4">Histidine kinase</fullName>
    </recommendedName>
</protein>
<evidence type="ECO:0000313" key="3">
    <source>
        <dbReference type="Proteomes" id="UP001628091"/>
    </source>
</evidence>
<keyword evidence="3" id="KW-1185">Reference proteome</keyword>
<accession>A0ABQ0GU78</accession>
<dbReference type="EMBL" id="BAAFZP010000001">
    <property type="protein sequence ID" value="GAB1580222.1"/>
    <property type="molecule type" value="Genomic_DNA"/>
</dbReference>
<evidence type="ECO:0000313" key="2">
    <source>
        <dbReference type="EMBL" id="GAB1580222.1"/>
    </source>
</evidence>
<proteinExistence type="predicted"/>
<comment type="caution">
    <text evidence="2">The sequence shown here is derived from an EMBL/GenBank/DDBJ whole genome shotgun (WGS) entry which is preliminary data.</text>
</comment>
<organism evidence="2 3">
    <name type="scientific">Phyllobacterium phragmitis</name>
    <dbReference type="NCBI Taxonomy" id="2670329"/>
    <lineage>
        <taxon>Bacteria</taxon>
        <taxon>Pseudomonadati</taxon>
        <taxon>Pseudomonadota</taxon>
        <taxon>Alphaproteobacteria</taxon>
        <taxon>Hyphomicrobiales</taxon>
        <taxon>Phyllobacteriaceae</taxon>
        <taxon>Phyllobacterium</taxon>
    </lineage>
</organism>
<gene>
    <name evidence="2" type="ORF">PPNSA23_01650</name>
</gene>
<name>A0ABQ0GU78_9HYPH</name>
<evidence type="ECO:0008006" key="4">
    <source>
        <dbReference type="Google" id="ProtNLM"/>
    </source>
</evidence>
<evidence type="ECO:0000256" key="1">
    <source>
        <dbReference type="SAM" id="MobiDB-lite"/>
    </source>
</evidence>
<reference evidence="2 3" key="1">
    <citation type="submission" date="2024-10" db="EMBL/GenBank/DDBJ databases">
        <title>Isolation, draft genome sequencing and identification of Phyllobacterium sp. NSA23, isolated from leaf soil.</title>
        <authorList>
            <person name="Akita H."/>
        </authorList>
    </citation>
    <scope>NUCLEOTIDE SEQUENCE [LARGE SCALE GENOMIC DNA]</scope>
    <source>
        <strain evidence="2 3">NSA23</strain>
    </source>
</reference>
<dbReference type="RefSeq" id="WP_407863267.1">
    <property type="nucleotide sequence ID" value="NZ_BAAFZP010000001.1"/>
</dbReference>
<feature type="region of interest" description="Disordered" evidence="1">
    <location>
        <begin position="46"/>
        <end position="77"/>
    </location>
</feature>